<dbReference type="InterPro" id="IPR041661">
    <property type="entry name" value="ZN622/Rei1/Reh1_Znf-C2H2"/>
</dbReference>
<dbReference type="AlphaFoldDB" id="A0AAN8XH32"/>
<dbReference type="PANTHER" id="PTHR13182:SF8">
    <property type="entry name" value="CYTOPLASMIC 60S SUBUNIT BIOGENESIS FACTOR ZNF622"/>
    <property type="match status" value="1"/>
</dbReference>
<dbReference type="SUPFAM" id="SSF57667">
    <property type="entry name" value="beta-beta-alpha zinc fingers"/>
    <property type="match status" value="1"/>
</dbReference>
<evidence type="ECO:0000259" key="1">
    <source>
        <dbReference type="Pfam" id="PF12756"/>
    </source>
</evidence>
<protein>
    <recommendedName>
        <fullName evidence="1">ZN622/Rei1/Reh1 zinc finger C2H2-type domain-containing protein</fullName>
    </recommendedName>
</protein>
<evidence type="ECO:0000313" key="3">
    <source>
        <dbReference type="Proteomes" id="UP001381693"/>
    </source>
</evidence>
<dbReference type="InterPro" id="IPR036236">
    <property type="entry name" value="Znf_C2H2_sf"/>
</dbReference>
<reference evidence="2 3" key="1">
    <citation type="submission" date="2023-11" db="EMBL/GenBank/DDBJ databases">
        <title>Halocaridina rubra genome assembly.</title>
        <authorList>
            <person name="Smith C."/>
        </authorList>
    </citation>
    <scope>NUCLEOTIDE SEQUENCE [LARGE SCALE GENOMIC DNA]</scope>
    <source>
        <strain evidence="2">EP-1</strain>
        <tissue evidence="2">Whole</tissue>
    </source>
</reference>
<dbReference type="PANTHER" id="PTHR13182">
    <property type="entry name" value="ZINC FINGER PROTEIN 622"/>
    <property type="match status" value="1"/>
</dbReference>
<sequence>MNVDWEGDPIDIKDCLFCSHHSANLKKKLEHMSLAHSFFIPDLEYCSDVPGLITYLGEKIGCGYECIACKWVGNRCPTLDAVQKHMRDKGHCYLNCEGEKLLEYEEYYDYSSSYPDAEGVDPDEEVELDTLDGDAYQLVLPSGAVIGHRSLMKYYRQRLNPDRRVVVKKVPGSSFASILHKYRALGWNGATAADIVRKTRDLRYLHRVKNYQQMKLGIKANKLQKHFRQQNPV</sequence>
<proteinExistence type="predicted"/>
<organism evidence="2 3">
    <name type="scientific">Halocaridina rubra</name>
    <name type="common">Hawaiian red shrimp</name>
    <dbReference type="NCBI Taxonomy" id="373956"/>
    <lineage>
        <taxon>Eukaryota</taxon>
        <taxon>Metazoa</taxon>
        <taxon>Ecdysozoa</taxon>
        <taxon>Arthropoda</taxon>
        <taxon>Crustacea</taxon>
        <taxon>Multicrustacea</taxon>
        <taxon>Malacostraca</taxon>
        <taxon>Eumalacostraca</taxon>
        <taxon>Eucarida</taxon>
        <taxon>Decapoda</taxon>
        <taxon>Pleocyemata</taxon>
        <taxon>Caridea</taxon>
        <taxon>Atyoidea</taxon>
        <taxon>Atyidae</taxon>
        <taxon>Halocaridina</taxon>
    </lineage>
</organism>
<keyword evidence="3" id="KW-1185">Reference proteome</keyword>
<dbReference type="InterPro" id="IPR040025">
    <property type="entry name" value="Znf622/Rei1/Reh1"/>
</dbReference>
<name>A0AAN8XH32_HALRR</name>
<dbReference type="Pfam" id="PF12756">
    <property type="entry name" value="zf-C2H2_2"/>
    <property type="match status" value="1"/>
</dbReference>
<dbReference type="GO" id="GO:0042273">
    <property type="term" value="P:ribosomal large subunit biogenesis"/>
    <property type="evidence" value="ECO:0007669"/>
    <property type="project" value="TreeGrafter"/>
</dbReference>
<comment type="caution">
    <text evidence="2">The sequence shown here is derived from an EMBL/GenBank/DDBJ whole genome shotgun (WGS) entry which is preliminary data.</text>
</comment>
<dbReference type="EMBL" id="JAXCGZ010003778">
    <property type="protein sequence ID" value="KAK7083267.1"/>
    <property type="molecule type" value="Genomic_DNA"/>
</dbReference>
<dbReference type="GO" id="GO:0030687">
    <property type="term" value="C:preribosome, large subunit precursor"/>
    <property type="evidence" value="ECO:0007669"/>
    <property type="project" value="TreeGrafter"/>
</dbReference>
<feature type="domain" description="ZN622/Rei1/Reh1 zinc finger C2H2-type" evidence="1">
    <location>
        <begin position="14"/>
        <end position="114"/>
    </location>
</feature>
<accession>A0AAN8XH32</accession>
<evidence type="ECO:0000313" key="2">
    <source>
        <dbReference type="EMBL" id="KAK7083267.1"/>
    </source>
</evidence>
<dbReference type="Proteomes" id="UP001381693">
    <property type="component" value="Unassembled WGS sequence"/>
</dbReference>
<gene>
    <name evidence="2" type="ORF">SK128_011949</name>
</gene>